<dbReference type="Pfam" id="PF12647">
    <property type="entry name" value="RNHCP"/>
    <property type="match status" value="1"/>
</dbReference>
<dbReference type="Proteomes" id="UP000178370">
    <property type="component" value="Unassembled WGS sequence"/>
</dbReference>
<feature type="domain" description="RNHCP" evidence="1">
    <location>
        <begin position="12"/>
        <end position="95"/>
    </location>
</feature>
<dbReference type="AlphaFoldDB" id="A0A1F6CKY1"/>
<proteinExistence type="predicted"/>
<organism evidence="2 3">
    <name type="scientific">Candidatus Kaiserbacteria bacterium RIFCSPHIGHO2_01_FULL_54_36</name>
    <dbReference type="NCBI Taxonomy" id="1798482"/>
    <lineage>
        <taxon>Bacteria</taxon>
        <taxon>Candidatus Kaiseribacteriota</taxon>
    </lineage>
</organism>
<dbReference type="STRING" id="1798482.A2763_01835"/>
<evidence type="ECO:0000259" key="1">
    <source>
        <dbReference type="Pfam" id="PF12647"/>
    </source>
</evidence>
<evidence type="ECO:0000313" key="3">
    <source>
        <dbReference type="Proteomes" id="UP000178370"/>
    </source>
</evidence>
<accession>A0A1F6CKY1</accession>
<gene>
    <name evidence="2" type="ORF">A2763_01835</name>
</gene>
<dbReference type="InterPro" id="IPR024439">
    <property type="entry name" value="RNHCP"/>
</dbReference>
<dbReference type="EMBL" id="MFKV01000024">
    <property type="protein sequence ID" value="OGG49914.1"/>
    <property type="molecule type" value="Genomic_DNA"/>
</dbReference>
<reference evidence="2 3" key="1">
    <citation type="journal article" date="2016" name="Nat. Commun.">
        <title>Thousands of microbial genomes shed light on interconnected biogeochemical processes in an aquifer system.</title>
        <authorList>
            <person name="Anantharaman K."/>
            <person name="Brown C.T."/>
            <person name="Hug L.A."/>
            <person name="Sharon I."/>
            <person name="Castelle C.J."/>
            <person name="Probst A.J."/>
            <person name="Thomas B.C."/>
            <person name="Singh A."/>
            <person name="Wilkins M.J."/>
            <person name="Karaoz U."/>
            <person name="Brodie E.L."/>
            <person name="Williams K.H."/>
            <person name="Hubbard S.S."/>
            <person name="Banfield J.F."/>
        </authorList>
    </citation>
    <scope>NUCLEOTIDE SEQUENCE [LARGE SCALE GENOMIC DNA]</scope>
</reference>
<comment type="caution">
    <text evidence="2">The sequence shown here is derived from an EMBL/GenBank/DDBJ whole genome shotgun (WGS) entry which is preliminary data.</text>
</comment>
<protein>
    <recommendedName>
        <fullName evidence="1">RNHCP domain-containing protein</fullName>
    </recommendedName>
</protein>
<evidence type="ECO:0000313" key="2">
    <source>
        <dbReference type="EMBL" id="OGG49914.1"/>
    </source>
</evidence>
<sequence>MSTRAMFKRTTEDFVCEHCNAEVKGDGYTNHCPKCLWSKHVDIHPGDRAEACGGPMKPIALEGASPHYAIVHRCERCGILKRNGAGEDDSSEALLDIARNR</sequence>
<name>A0A1F6CKY1_9BACT</name>